<dbReference type="AlphaFoldDB" id="A0A9X7Z6A1"/>
<dbReference type="KEGG" id="afx:JZ786_22555"/>
<gene>
    <name evidence="2" type="ORF">JZ786_22555</name>
</gene>
<sequence>MSLSEDQLNIVQDQAVEGSSVEVEFEGIDWNSVIRSFGSQHEMKFNETLRWISNRTSLQVACEVIGVALSPSIAARYTALDVRILNSLGDFLGGFGFKVPRLMEHRRMEYVRKGRERMGFSLSREEYLRERAAGKSKNKIAHQQGISGPALFHWLNKWGLRDSALEQREIERLLTNAENNCEAKERIETQTSSGPQDGGQGLVETYQEGKQSCVFYPARKAMVVTKSEKPLAVTQLTQLQEDTASTIATASATTTGLGNDVLPENLISEEQNRVAPTVMSGASDDAQTEEFICRIQLPFTAGGNSTKHLVTRIDMDALSRDELMQHALCMLQAAVGQAYVDLTQLLGERAARQQIHAYILHQVENFIQNSSDS</sequence>
<keyword evidence="1" id="KW-0175">Coiled coil</keyword>
<reference evidence="2 3" key="1">
    <citation type="submission" date="2021-02" db="EMBL/GenBank/DDBJ databases">
        <title>Alicyclobacillus curvatus sp. nov. and Alicyclobacillus mengziensis sp. nov., two acidophilic bacteria isolated from acid mine drainage.</title>
        <authorList>
            <person name="Huang Y."/>
        </authorList>
    </citation>
    <scope>NUCLEOTIDE SEQUENCE [LARGE SCALE GENOMIC DNA]</scope>
    <source>
        <strain evidence="2 3">S30H14</strain>
    </source>
</reference>
<organism evidence="2 3">
    <name type="scientific">Alicyclobacillus mengziensis</name>
    <dbReference type="NCBI Taxonomy" id="2931921"/>
    <lineage>
        <taxon>Bacteria</taxon>
        <taxon>Bacillati</taxon>
        <taxon>Bacillota</taxon>
        <taxon>Bacilli</taxon>
        <taxon>Bacillales</taxon>
        <taxon>Alicyclobacillaceae</taxon>
        <taxon>Alicyclobacillus</taxon>
    </lineage>
</organism>
<evidence type="ECO:0000256" key="1">
    <source>
        <dbReference type="SAM" id="Coils"/>
    </source>
</evidence>
<dbReference type="EMBL" id="CP071182">
    <property type="protein sequence ID" value="QSO47147.1"/>
    <property type="molecule type" value="Genomic_DNA"/>
</dbReference>
<feature type="coiled-coil region" evidence="1">
    <location>
        <begin position="160"/>
        <end position="187"/>
    </location>
</feature>
<dbReference type="Proteomes" id="UP000663505">
    <property type="component" value="Chromosome"/>
</dbReference>
<dbReference type="RefSeq" id="WP_206656507.1">
    <property type="nucleotide sequence ID" value="NZ_CP071182.1"/>
</dbReference>
<protein>
    <submittedName>
        <fullName evidence="2">Uncharacterized protein</fullName>
    </submittedName>
</protein>
<accession>A0A9X7Z6A1</accession>
<name>A0A9X7Z6A1_9BACL</name>
<proteinExistence type="predicted"/>
<evidence type="ECO:0000313" key="3">
    <source>
        <dbReference type="Proteomes" id="UP000663505"/>
    </source>
</evidence>
<evidence type="ECO:0000313" key="2">
    <source>
        <dbReference type="EMBL" id="QSO47147.1"/>
    </source>
</evidence>
<keyword evidence="3" id="KW-1185">Reference proteome</keyword>